<reference evidence="2" key="1">
    <citation type="journal article" date="2019" name="Int. J. Syst. Evol. Microbiol.">
        <title>The Global Catalogue of Microorganisms (GCM) 10K type strain sequencing project: providing services to taxonomists for standard genome sequencing and annotation.</title>
        <authorList>
            <consortium name="The Broad Institute Genomics Platform"/>
            <consortium name="The Broad Institute Genome Sequencing Center for Infectious Disease"/>
            <person name="Wu L."/>
            <person name="Ma J."/>
        </authorList>
    </citation>
    <scope>NUCLEOTIDE SEQUENCE [LARGE SCALE GENOMIC DNA]</scope>
    <source>
        <strain evidence="2">CGMCC 1.3240</strain>
    </source>
</reference>
<accession>A0ABW0VU92</accession>
<evidence type="ECO:0000313" key="2">
    <source>
        <dbReference type="Proteomes" id="UP001596047"/>
    </source>
</evidence>
<keyword evidence="2" id="KW-1185">Reference proteome</keyword>
<proteinExistence type="predicted"/>
<organism evidence="1 2">
    <name type="scientific">Paenibacillus solisilvae</name>
    <dbReference type="NCBI Taxonomy" id="2486751"/>
    <lineage>
        <taxon>Bacteria</taxon>
        <taxon>Bacillati</taxon>
        <taxon>Bacillota</taxon>
        <taxon>Bacilli</taxon>
        <taxon>Bacillales</taxon>
        <taxon>Paenibacillaceae</taxon>
        <taxon>Paenibacillus</taxon>
    </lineage>
</organism>
<dbReference type="RefSeq" id="WP_379187973.1">
    <property type="nucleotide sequence ID" value="NZ_JBHSOW010000035.1"/>
</dbReference>
<sequence>MKKIAMFAILILIVAGVSLFYHAAKQPVNFVIFASSENLNNDLREALINRLETNDIAYQIAGDGSVKIPDKEVKHAVMCCS</sequence>
<dbReference type="Proteomes" id="UP001596047">
    <property type="component" value="Unassembled WGS sequence"/>
</dbReference>
<gene>
    <name evidence="1" type="ORF">ACFPYJ_09965</name>
</gene>
<evidence type="ECO:0000313" key="1">
    <source>
        <dbReference type="EMBL" id="MFC5649452.1"/>
    </source>
</evidence>
<name>A0ABW0VU92_9BACL</name>
<comment type="caution">
    <text evidence="1">The sequence shown here is derived from an EMBL/GenBank/DDBJ whole genome shotgun (WGS) entry which is preliminary data.</text>
</comment>
<protein>
    <submittedName>
        <fullName evidence="1">Uncharacterized protein</fullName>
    </submittedName>
</protein>
<dbReference type="EMBL" id="JBHSOW010000035">
    <property type="protein sequence ID" value="MFC5649452.1"/>
    <property type="molecule type" value="Genomic_DNA"/>
</dbReference>